<accession>A0A0R1N8P5</accession>
<evidence type="ECO:0000313" key="2">
    <source>
        <dbReference type="Proteomes" id="UP000051330"/>
    </source>
</evidence>
<sequence length="216" mass="25197">MGKIKSAINIQTSVGFLEGCRMAEHNRHWLATHHQLQTITFHLLKTTAPEAITVSQLCAAAHINRSTFYAHYQDVFDLVDQTQASKRQELLSEFADTAKFQHHSFLDQTSLQEFLLFIRQNGWFYQIVLRTRNDFPIQEGFDQLYRLLIVPVKKRHPEISDDEALYYFVAFQSSFTMILRRWSENNYDLAPNKVATIIINSLPYLLHANLYSSRAQ</sequence>
<dbReference type="Proteomes" id="UP000051330">
    <property type="component" value="Unassembled WGS sequence"/>
</dbReference>
<gene>
    <name evidence="1" type="ORF">FD09_GL000382</name>
</gene>
<dbReference type="PATRIC" id="fig|1423792.3.peg.385"/>
<organism evidence="1 2">
    <name type="scientific">Schleiferilactobacillus perolens DSM 12744</name>
    <dbReference type="NCBI Taxonomy" id="1423792"/>
    <lineage>
        <taxon>Bacteria</taxon>
        <taxon>Bacillati</taxon>
        <taxon>Bacillota</taxon>
        <taxon>Bacilli</taxon>
        <taxon>Lactobacillales</taxon>
        <taxon>Lactobacillaceae</taxon>
        <taxon>Schleiferilactobacillus</taxon>
    </lineage>
</organism>
<dbReference type="STRING" id="1423792.FD09_GL000382"/>
<comment type="caution">
    <text evidence="1">The sequence shown here is derived from an EMBL/GenBank/DDBJ whole genome shotgun (WGS) entry which is preliminary data.</text>
</comment>
<dbReference type="EMBL" id="AZEC01000001">
    <property type="protein sequence ID" value="KRL14724.1"/>
    <property type="molecule type" value="Genomic_DNA"/>
</dbReference>
<protein>
    <submittedName>
        <fullName evidence="1">Transcriptional regulator</fullName>
    </submittedName>
</protein>
<keyword evidence="2" id="KW-1185">Reference proteome</keyword>
<evidence type="ECO:0000313" key="1">
    <source>
        <dbReference type="EMBL" id="KRL14724.1"/>
    </source>
</evidence>
<dbReference type="Gene3D" id="1.10.357.10">
    <property type="entry name" value="Tetracycline Repressor, domain 2"/>
    <property type="match status" value="1"/>
</dbReference>
<dbReference type="InterPro" id="IPR009057">
    <property type="entry name" value="Homeodomain-like_sf"/>
</dbReference>
<dbReference type="AlphaFoldDB" id="A0A0R1N8P5"/>
<reference evidence="1 2" key="1">
    <citation type="journal article" date="2015" name="Genome Announc.">
        <title>Expanding the biotechnology potential of lactobacilli through comparative genomics of 213 strains and associated genera.</title>
        <authorList>
            <person name="Sun Z."/>
            <person name="Harris H.M."/>
            <person name="McCann A."/>
            <person name="Guo C."/>
            <person name="Argimon S."/>
            <person name="Zhang W."/>
            <person name="Yang X."/>
            <person name="Jeffery I.B."/>
            <person name="Cooney J.C."/>
            <person name="Kagawa T.F."/>
            <person name="Liu W."/>
            <person name="Song Y."/>
            <person name="Salvetti E."/>
            <person name="Wrobel A."/>
            <person name="Rasinkangas P."/>
            <person name="Parkhill J."/>
            <person name="Rea M.C."/>
            <person name="O'Sullivan O."/>
            <person name="Ritari J."/>
            <person name="Douillard F.P."/>
            <person name="Paul Ross R."/>
            <person name="Yang R."/>
            <person name="Briner A.E."/>
            <person name="Felis G.E."/>
            <person name="de Vos W.M."/>
            <person name="Barrangou R."/>
            <person name="Klaenhammer T.R."/>
            <person name="Caufield P.W."/>
            <person name="Cui Y."/>
            <person name="Zhang H."/>
            <person name="O'Toole P.W."/>
        </authorList>
    </citation>
    <scope>NUCLEOTIDE SEQUENCE [LARGE SCALE GENOMIC DNA]</scope>
    <source>
        <strain evidence="1 2">DSM 12744</strain>
    </source>
</reference>
<name>A0A0R1N8P5_9LACO</name>
<dbReference type="SUPFAM" id="SSF46689">
    <property type="entry name" value="Homeodomain-like"/>
    <property type="match status" value="1"/>
</dbReference>
<proteinExistence type="predicted"/>